<dbReference type="PANTHER" id="PTHR33116">
    <property type="entry name" value="REVERSE TRANSCRIPTASE ZINC-BINDING DOMAIN-CONTAINING PROTEIN-RELATED-RELATED"/>
    <property type="match status" value="1"/>
</dbReference>
<comment type="caution">
    <text evidence="2">The sequence shown here is derived from an EMBL/GenBank/DDBJ whole genome shotgun (WGS) entry which is preliminary data.</text>
</comment>
<name>A0A922DNA6_CARIL</name>
<sequence>MVPLLFPISYLQKIRCCFVMITQGIFNLRRPFYDVSKSGLKINLMKTEMVAVGDVRNIWGLANILGCGVSSLPMKYLGLPLGASFKAKTIWAEVVEKLDRRLAGWKRLYLFRGGGSLYLTFPLISCLYSPFQLALLLRLKNYNCGVV</sequence>
<evidence type="ECO:0000256" key="1">
    <source>
        <dbReference type="SAM" id="Phobius"/>
    </source>
</evidence>
<accession>A0A922DNA6</accession>
<keyword evidence="1" id="KW-1133">Transmembrane helix</keyword>
<dbReference type="AlphaFoldDB" id="A0A922DNA6"/>
<gene>
    <name evidence="2" type="ORF">I3842_11G078300</name>
</gene>
<dbReference type="EMBL" id="CM031835">
    <property type="protein sequence ID" value="KAG6687567.1"/>
    <property type="molecule type" value="Genomic_DNA"/>
</dbReference>
<keyword evidence="1" id="KW-0812">Transmembrane</keyword>
<feature type="transmembrane region" description="Helical" evidence="1">
    <location>
        <begin position="109"/>
        <end position="131"/>
    </location>
</feature>
<protein>
    <submittedName>
        <fullName evidence="2">Uncharacterized protein</fullName>
    </submittedName>
</protein>
<keyword evidence="1" id="KW-0472">Membrane</keyword>
<reference evidence="2" key="1">
    <citation type="submission" date="2021-01" db="EMBL/GenBank/DDBJ databases">
        <authorList>
            <person name="Lovell J.T."/>
            <person name="Bentley N."/>
            <person name="Bhattarai G."/>
            <person name="Jenkins J.W."/>
            <person name="Sreedasyam A."/>
            <person name="Alarcon Y."/>
            <person name="Bock C."/>
            <person name="Boston L."/>
            <person name="Carlson J."/>
            <person name="Cervantes K."/>
            <person name="Clermont K."/>
            <person name="Krom N."/>
            <person name="Kubenka K."/>
            <person name="Mamidi S."/>
            <person name="Mattison C."/>
            <person name="Monteros M."/>
            <person name="Pisani C."/>
            <person name="Plott C."/>
            <person name="Rajasekar S."/>
            <person name="Rhein H.S."/>
            <person name="Rohla C."/>
            <person name="Song M."/>
            <person name="Hilaire R.S."/>
            <person name="Shu S."/>
            <person name="Wells L."/>
            <person name="Wang X."/>
            <person name="Webber J."/>
            <person name="Heerema R.J."/>
            <person name="Klein P."/>
            <person name="Conner P."/>
            <person name="Grauke L."/>
            <person name="Grimwood J."/>
            <person name="Schmutz J."/>
            <person name="Randall J.J."/>
        </authorList>
    </citation>
    <scope>NUCLEOTIDE SEQUENCE</scope>
    <source>
        <tissue evidence="2">Leaf</tissue>
    </source>
</reference>
<evidence type="ECO:0000313" key="2">
    <source>
        <dbReference type="EMBL" id="KAG6687567.1"/>
    </source>
</evidence>
<organism evidence="2 3">
    <name type="scientific">Carya illinoinensis</name>
    <name type="common">Pecan</name>
    <dbReference type="NCBI Taxonomy" id="32201"/>
    <lineage>
        <taxon>Eukaryota</taxon>
        <taxon>Viridiplantae</taxon>
        <taxon>Streptophyta</taxon>
        <taxon>Embryophyta</taxon>
        <taxon>Tracheophyta</taxon>
        <taxon>Spermatophyta</taxon>
        <taxon>Magnoliopsida</taxon>
        <taxon>eudicotyledons</taxon>
        <taxon>Gunneridae</taxon>
        <taxon>Pentapetalae</taxon>
        <taxon>rosids</taxon>
        <taxon>fabids</taxon>
        <taxon>Fagales</taxon>
        <taxon>Juglandaceae</taxon>
        <taxon>Carya</taxon>
    </lineage>
</organism>
<proteinExistence type="predicted"/>
<dbReference type="Proteomes" id="UP000811246">
    <property type="component" value="Chromosome 11"/>
</dbReference>
<evidence type="ECO:0000313" key="3">
    <source>
        <dbReference type="Proteomes" id="UP000811246"/>
    </source>
</evidence>
<dbReference type="PANTHER" id="PTHR33116:SF78">
    <property type="entry name" value="OS12G0587133 PROTEIN"/>
    <property type="match status" value="1"/>
</dbReference>